<evidence type="ECO:0000256" key="1">
    <source>
        <dbReference type="SAM" id="Coils"/>
    </source>
</evidence>
<accession>A0A9I9E4L6</accession>
<dbReference type="AlphaFoldDB" id="A0A9I9E4L6"/>
<organism evidence="2">
    <name type="scientific">Cucumis melo</name>
    <name type="common">Muskmelon</name>
    <dbReference type="NCBI Taxonomy" id="3656"/>
    <lineage>
        <taxon>Eukaryota</taxon>
        <taxon>Viridiplantae</taxon>
        <taxon>Streptophyta</taxon>
        <taxon>Embryophyta</taxon>
        <taxon>Tracheophyta</taxon>
        <taxon>Spermatophyta</taxon>
        <taxon>Magnoliopsida</taxon>
        <taxon>eudicotyledons</taxon>
        <taxon>Gunneridae</taxon>
        <taxon>Pentapetalae</taxon>
        <taxon>rosids</taxon>
        <taxon>fabids</taxon>
        <taxon>Cucurbitales</taxon>
        <taxon>Cucurbitaceae</taxon>
        <taxon>Benincaseae</taxon>
        <taxon>Cucumis</taxon>
    </lineage>
</organism>
<name>A0A9I9E4L6_CUCME</name>
<proteinExistence type="predicted"/>
<keyword evidence="1" id="KW-0175">Coiled coil</keyword>
<dbReference type="EnsemblPlants" id="MELO3C028670.2.1">
    <property type="protein sequence ID" value="MELO3C028670.2.1"/>
    <property type="gene ID" value="MELO3C028670.2"/>
</dbReference>
<dbReference type="Gramene" id="MELO3C028670.2.1">
    <property type="protein sequence ID" value="MELO3C028670.2.1"/>
    <property type="gene ID" value="MELO3C028670.2"/>
</dbReference>
<reference evidence="2" key="1">
    <citation type="submission" date="2023-03" db="UniProtKB">
        <authorList>
            <consortium name="EnsemblPlants"/>
        </authorList>
    </citation>
    <scope>IDENTIFICATION</scope>
</reference>
<feature type="coiled-coil region" evidence="1">
    <location>
        <begin position="52"/>
        <end position="79"/>
    </location>
</feature>
<protein>
    <submittedName>
        <fullName evidence="2">Uncharacterized protein</fullName>
    </submittedName>
</protein>
<evidence type="ECO:0000313" key="2">
    <source>
        <dbReference type="EnsemblPlants" id="MELO3C028670.2.1"/>
    </source>
</evidence>
<sequence>MENFICKPLKSGIEDIIQCQRNLQKMHLPSQRKLSDLELKMDNANIRNEVQLHQFKREMTELKTQNQEFQTQLLAMREQSEVMRE</sequence>